<dbReference type="EMBL" id="UYSL01000415">
    <property type="protein sequence ID" value="VDL63740.1"/>
    <property type="molecule type" value="Genomic_DNA"/>
</dbReference>
<evidence type="ECO:0000313" key="2">
    <source>
        <dbReference type="Proteomes" id="UP000271162"/>
    </source>
</evidence>
<gene>
    <name evidence="1" type="ORF">NBR_LOCUS763</name>
</gene>
<sequence length="99" mass="10621">MQLGADHYGKCPTEGQERWQKECPLCHVDGQQTTLPDWFKTGRGPGGIDQIESGGVDQIVGVVPAGMQWVVCECVAIDTVTGRLDCVTATTRGERSSGN</sequence>
<reference evidence="3" key="1">
    <citation type="submission" date="2017-02" db="UniProtKB">
        <authorList>
            <consortium name="WormBaseParasite"/>
        </authorList>
    </citation>
    <scope>IDENTIFICATION</scope>
</reference>
<keyword evidence="2" id="KW-1185">Reference proteome</keyword>
<reference evidence="1 2" key="2">
    <citation type="submission" date="2018-11" db="EMBL/GenBank/DDBJ databases">
        <authorList>
            <consortium name="Pathogen Informatics"/>
        </authorList>
    </citation>
    <scope>NUCLEOTIDE SEQUENCE [LARGE SCALE GENOMIC DNA]</scope>
</reference>
<dbReference type="Proteomes" id="UP000271162">
    <property type="component" value="Unassembled WGS sequence"/>
</dbReference>
<protein>
    <submittedName>
        <fullName evidence="3">Transposase</fullName>
    </submittedName>
</protein>
<evidence type="ECO:0000313" key="3">
    <source>
        <dbReference type="WBParaSite" id="NBR_0000076201-mRNA-1"/>
    </source>
</evidence>
<proteinExistence type="predicted"/>
<accession>A0A0N4XE10</accession>
<evidence type="ECO:0000313" key="1">
    <source>
        <dbReference type="EMBL" id="VDL63740.1"/>
    </source>
</evidence>
<organism evidence="3">
    <name type="scientific">Nippostrongylus brasiliensis</name>
    <name type="common">Rat hookworm</name>
    <dbReference type="NCBI Taxonomy" id="27835"/>
    <lineage>
        <taxon>Eukaryota</taxon>
        <taxon>Metazoa</taxon>
        <taxon>Ecdysozoa</taxon>
        <taxon>Nematoda</taxon>
        <taxon>Chromadorea</taxon>
        <taxon>Rhabditida</taxon>
        <taxon>Rhabditina</taxon>
        <taxon>Rhabditomorpha</taxon>
        <taxon>Strongyloidea</taxon>
        <taxon>Heligmosomidae</taxon>
        <taxon>Nippostrongylus</taxon>
    </lineage>
</organism>
<dbReference type="AlphaFoldDB" id="A0A0N4XE10"/>
<dbReference type="WBParaSite" id="NBR_0000076201-mRNA-1">
    <property type="protein sequence ID" value="NBR_0000076201-mRNA-1"/>
    <property type="gene ID" value="NBR_0000076201"/>
</dbReference>
<name>A0A0N4XE10_NIPBR</name>